<comment type="caution">
    <text evidence="1">The sequence shown here is derived from an EMBL/GenBank/DDBJ whole genome shotgun (WGS) entry which is preliminary data.</text>
</comment>
<dbReference type="AlphaFoldDB" id="A0A9P4Q1K0"/>
<proteinExistence type="predicted"/>
<dbReference type="Proteomes" id="UP000799441">
    <property type="component" value="Unassembled WGS sequence"/>
</dbReference>
<sequence>MYSNSRYCCKQLLQRLLPPFRDDVPTVSLLRVSLRKLVQKDETEVEGIATSMLRYRTFLLGFKICSCEALLNDAGRLFSLGEAIFAVPSYLGYNAMSARFIDGHGRKYRKEFFNTSKDDIVGLLSLLPTPELRRSQVIICTVPDLPNAELGLPQTIFGDQVRWMYTPAQTVDDRQKVWGEQTDFDSSYINSLRDHCVANLSDSMIEFTAGALRSNLHRLVNPLSKQRNETGISLVYLSRLEDKIDERRERYWEEIGRKEEETSAKNRTLRRGLGERLGFLGLTNISQSNYAAIRDYAW</sequence>
<keyword evidence="2" id="KW-1185">Reference proteome</keyword>
<evidence type="ECO:0000313" key="1">
    <source>
        <dbReference type="EMBL" id="KAF2716389.1"/>
    </source>
</evidence>
<protein>
    <submittedName>
        <fullName evidence="1">Uncharacterized protein</fullName>
    </submittedName>
</protein>
<reference evidence="1" key="1">
    <citation type="journal article" date="2020" name="Stud. Mycol.">
        <title>101 Dothideomycetes genomes: a test case for predicting lifestyles and emergence of pathogens.</title>
        <authorList>
            <person name="Haridas S."/>
            <person name="Albert R."/>
            <person name="Binder M."/>
            <person name="Bloem J."/>
            <person name="Labutti K."/>
            <person name="Salamov A."/>
            <person name="Andreopoulos B."/>
            <person name="Baker S."/>
            <person name="Barry K."/>
            <person name="Bills G."/>
            <person name="Bluhm B."/>
            <person name="Cannon C."/>
            <person name="Castanera R."/>
            <person name="Culley D."/>
            <person name="Daum C."/>
            <person name="Ezra D."/>
            <person name="Gonzalez J."/>
            <person name="Henrissat B."/>
            <person name="Kuo A."/>
            <person name="Liang C."/>
            <person name="Lipzen A."/>
            <person name="Lutzoni F."/>
            <person name="Magnuson J."/>
            <person name="Mondo S."/>
            <person name="Nolan M."/>
            <person name="Ohm R."/>
            <person name="Pangilinan J."/>
            <person name="Park H.-J."/>
            <person name="Ramirez L."/>
            <person name="Alfaro M."/>
            <person name="Sun H."/>
            <person name="Tritt A."/>
            <person name="Yoshinaga Y."/>
            <person name="Zwiers L.-H."/>
            <person name="Turgeon B."/>
            <person name="Goodwin S."/>
            <person name="Spatafora J."/>
            <person name="Crous P."/>
            <person name="Grigoriev I."/>
        </authorList>
    </citation>
    <scope>NUCLEOTIDE SEQUENCE</scope>
    <source>
        <strain evidence="1">CBS 116435</strain>
    </source>
</reference>
<evidence type="ECO:0000313" key="2">
    <source>
        <dbReference type="Proteomes" id="UP000799441"/>
    </source>
</evidence>
<name>A0A9P4Q1K0_9PEZI</name>
<accession>A0A9P4Q1K0</accession>
<organism evidence="1 2">
    <name type="scientific">Polychaeton citri CBS 116435</name>
    <dbReference type="NCBI Taxonomy" id="1314669"/>
    <lineage>
        <taxon>Eukaryota</taxon>
        <taxon>Fungi</taxon>
        <taxon>Dikarya</taxon>
        <taxon>Ascomycota</taxon>
        <taxon>Pezizomycotina</taxon>
        <taxon>Dothideomycetes</taxon>
        <taxon>Dothideomycetidae</taxon>
        <taxon>Capnodiales</taxon>
        <taxon>Capnodiaceae</taxon>
        <taxon>Polychaeton</taxon>
    </lineage>
</organism>
<dbReference type="SUPFAM" id="SSF51197">
    <property type="entry name" value="Clavaminate synthase-like"/>
    <property type="match status" value="1"/>
</dbReference>
<dbReference type="EMBL" id="MU003878">
    <property type="protein sequence ID" value="KAF2716389.1"/>
    <property type="molecule type" value="Genomic_DNA"/>
</dbReference>
<gene>
    <name evidence="1" type="ORF">K431DRAFT_323856</name>
</gene>
<dbReference type="OrthoDB" id="288590at2759"/>